<dbReference type="PANTHER" id="PTHR35317:SF24">
    <property type="entry name" value="RETROVIRUS-RELATED POL POLYPROTEIN FROM TRANSPOSON TNT 1-94"/>
    <property type="match status" value="1"/>
</dbReference>
<proteinExistence type="predicted"/>
<dbReference type="EMBL" id="PGOL01000205">
    <property type="protein sequence ID" value="PKI74465.1"/>
    <property type="molecule type" value="Genomic_DNA"/>
</dbReference>
<gene>
    <name evidence="1" type="ORF">CRG98_005147</name>
</gene>
<evidence type="ECO:0000313" key="1">
    <source>
        <dbReference type="EMBL" id="PKI74465.1"/>
    </source>
</evidence>
<comment type="caution">
    <text evidence="1">The sequence shown here is derived from an EMBL/GenBank/DDBJ whole genome shotgun (WGS) entry which is preliminary data.</text>
</comment>
<reference evidence="1 2" key="1">
    <citation type="submission" date="2017-11" db="EMBL/GenBank/DDBJ databases">
        <title>De-novo sequencing of pomegranate (Punica granatum L.) genome.</title>
        <authorList>
            <person name="Akparov Z."/>
            <person name="Amiraslanov A."/>
            <person name="Hajiyeva S."/>
            <person name="Abbasov M."/>
            <person name="Kaur K."/>
            <person name="Hamwieh A."/>
            <person name="Solovyev V."/>
            <person name="Salamov A."/>
            <person name="Braich B."/>
            <person name="Kosarev P."/>
            <person name="Mahmoud A."/>
            <person name="Hajiyev E."/>
            <person name="Babayeva S."/>
            <person name="Izzatullayeva V."/>
            <person name="Mammadov A."/>
            <person name="Mammadov A."/>
            <person name="Sharifova S."/>
            <person name="Ojaghi J."/>
            <person name="Eynullazada K."/>
            <person name="Bayramov B."/>
            <person name="Abdulazimova A."/>
            <person name="Shahmuradov I."/>
        </authorList>
    </citation>
    <scope>NUCLEOTIDE SEQUENCE [LARGE SCALE GENOMIC DNA]</scope>
    <source>
        <strain evidence="2">cv. AG2017</strain>
        <tissue evidence="1">Leaf</tissue>
    </source>
</reference>
<evidence type="ECO:0000313" key="2">
    <source>
        <dbReference type="Proteomes" id="UP000233551"/>
    </source>
</evidence>
<keyword evidence="2" id="KW-1185">Reference proteome</keyword>
<sequence length="179" mass="20726">MKAFMEGADLWDAVLEDYNVAPLPANPTLNQIRIHKERVTRKAKAKSCLYSVISPAIFTRIMRLESAKAIWDYLKDDYEGDERIRGMKALNLLREFDKLQMQEEQEVKVYVEKLELEQIANKVRILGSNMSDERLVQKILVSMPEKFEATIASLENTRELSDLKLYEFMAVEALLHSSI</sequence>
<accession>A0A2I0L187</accession>
<dbReference type="Pfam" id="PF14223">
    <property type="entry name" value="Retrotran_gag_2"/>
    <property type="match status" value="1"/>
</dbReference>
<organism evidence="1 2">
    <name type="scientific">Punica granatum</name>
    <name type="common">Pomegranate</name>
    <dbReference type="NCBI Taxonomy" id="22663"/>
    <lineage>
        <taxon>Eukaryota</taxon>
        <taxon>Viridiplantae</taxon>
        <taxon>Streptophyta</taxon>
        <taxon>Embryophyta</taxon>
        <taxon>Tracheophyta</taxon>
        <taxon>Spermatophyta</taxon>
        <taxon>Magnoliopsida</taxon>
        <taxon>eudicotyledons</taxon>
        <taxon>Gunneridae</taxon>
        <taxon>Pentapetalae</taxon>
        <taxon>rosids</taxon>
        <taxon>malvids</taxon>
        <taxon>Myrtales</taxon>
        <taxon>Lythraceae</taxon>
        <taxon>Punica</taxon>
    </lineage>
</organism>
<dbReference type="AlphaFoldDB" id="A0A2I0L187"/>
<dbReference type="PANTHER" id="PTHR35317">
    <property type="entry name" value="OS04G0629600 PROTEIN"/>
    <property type="match status" value="1"/>
</dbReference>
<protein>
    <recommendedName>
        <fullName evidence="3">DUF4219 domain-containing protein</fullName>
    </recommendedName>
</protein>
<name>A0A2I0L187_PUNGR</name>
<evidence type="ECO:0008006" key="3">
    <source>
        <dbReference type="Google" id="ProtNLM"/>
    </source>
</evidence>
<dbReference type="Proteomes" id="UP000233551">
    <property type="component" value="Unassembled WGS sequence"/>
</dbReference>